<name>A0A8H4N2X1_9PEZI</name>
<reference evidence="3" key="1">
    <citation type="submission" date="2020-04" db="EMBL/GenBank/DDBJ databases">
        <title>Genome Assembly and Annotation of Botryosphaeria dothidea sdau 11-99, a Latent Pathogen of Apple Fruit Ring Rot in China.</title>
        <authorList>
            <person name="Yu C."/>
            <person name="Diao Y."/>
            <person name="Lu Q."/>
            <person name="Zhao J."/>
            <person name="Cui S."/>
            <person name="Peng C."/>
            <person name="He B."/>
            <person name="Liu H."/>
        </authorList>
    </citation>
    <scope>NUCLEOTIDE SEQUENCE [LARGE SCALE GENOMIC DNA]</scope>
    <source>
        <strain evidence="3">Sdau11-99</strain>
    </source>
</reference>
<gene>
    <name evidence="3" type="ORF">GTA08_BOTSDO06051</name>
</gene>
<feature type="compositionally biased region" description="Basic and acidic residues" evidence="1">
    <location>
        <begin position="137"/>
        <end position="148"/>
    </location>
</feature>
<dbReference type="PANTHER" id="PTHR47251">
    <property type="entry name" value="FINGER DOMAIN PROTEIN, PUTATIVE (AFU_ORTHOLOGUE AFUA_3G04180)-RELATED"/>
    <property type="match status" value="1"/>
</dbReference>
<dbReference type="PANTHER" id="PTHR47251:SF1">
    <property type="entry name" value="FINGER DOMAIN PROTEIN, PUTATIVE (AFU_ORTHOLOGUE AFUA_3G04180)-RELATED"/>
    <property type="match status" value="1"/>
</dbReference>
<dbReference type="OrthoDB" id="4822at2759"/>
<feature type="region of interest" description="Disordered" evidence="1">
    <location>
        <begin position="57"/>
        <end position="77"/>
    </location>
</feature>
<feature type="compositionally biased region" description="Acidic residues" evidence="1">
    <location>
        <begin position="162"/>
        <end position="175"/>
    </location>
</feature>
<feature type="compositionally biased region" description="Low complexity" evidence="1">
    <location>
        <begin position="149"/>
        <end position="161"/>
    </location>
</feature>
<protein>
    <submittedName>
        <fullName evidence="3">C2H2 type zinc finger domain-containing protein</fullName>
    </submittedName>
</protein>
<dbReference type="AlphaFoldDB" id="A0A8H4N2X1"/>
<proteinExistence type="predicted"/>
<evidence type="ECO:0000256" key="1">
    <source>
        <dbReference type="SAM" id="MobiDB-lite"/>
    </source>
</evidence>
<organism evidence="3 4">
    <name type="scientific">Botryosphaeria dothidea</name>
    <dbReference type="NCBI Taxonomy" id="55169"/>
    <lineage>
        <taxon>Eukaryota</taxon>
        <taxon>Fungi</taxon>
        <taxon>Dikarya</taxon>
        <taxon>Ascomycota</taxon>
        <taxon>Pezizomycotina</taxon>
        <taxon>Dothideomycetes</taxon>
        <taxon>Dothideomycetes incertae sedis</taxon>
        <taxon>Botryosphaeriales</taxon>
        <taxon>Botryosphaeriaceae</taxon>
        <taxon>Botryosphaeria</taxon>
    </lineage>
</organism>
<dbReference type="SUPFAM" id="SSF57667">
    <property type="entry name" value="beta-beta-alpha zinc fingers"/>
    <property type="match status" value="1"/>
</dbReference>
<sequence length="207" mass="22215">MPPRTFTNPAPKTESAREAAKNFFCELCQKGYQRHNEYEAHMSSMMHCASVRRLKDMKGMSKDPQAAEKARRAERARDKEAGLVKLDMSAAKPSGFKKGGFKSAFGDAKKAEDAAAAAAAAPAAAKGGFKKAFGGPAEEKKPEAKAEVKVPAAVGGAAEYDSGYDDDETDSDEDLGYEKYDPAHPTGCRDPGCNCRTNVIPQSIFPE</sequence>
<dbReference type="EMBL" id="WWBZ02000033">
    <property type="protein sequence ID" value="KAF4307045.1"/>
    <property type="molecule type" value="Genomic_DNA"/>
</dbReference>
<keyword evidence="4" id="KW-1185">Reference proteome</keyword>
<comment type="caution">
    <text evidence="3">The sequence shown here is derived from an EMBL/GenBank/DDBJ whole genome shotgun (WGS) entry which is preliminary data.</text>
</comment>
<evidence type="ECO:0000259" key="2">
    <source>
        <dbReference type="PROSITE" id="PS00028"/>
    </source>
</evidence>
<dbReference type="Pfam" id="PF12874">
    <property type="entry name" value="zf-met"/>
    <property type="match status" value="1"/>
</dbReference>
<feature type="domain" description="C2H2-type" evidence="2">
    <location>
        <begin position="25"/>
        <end position="47"/>
    </location>
</feature>
<accession>A0A8H4N2X1</accession>
<dbReference type="InterPro" id="IPR013087">
    <property type="entry name" value="Znf_C2H2_type"/>
</dbReference>
<dbReference type="PROSITE" id="PS00028">
    <property type="entry name" value="ZINC_FINGER_C2H2_1"/>
    <property type="match status" value="1"/>
</dbReference>
<dbReference type="Proteomes" id="UP000572817">
    <property type="component" value="Unassembled WGS sequence"/>
</dbReference>
<dbReference type="InterPro" id="IPR036236">
    <property type="entry name" value="Znf_C2H2_sf"/>
</dbReference>
<feature type="region of interest" description="Disordered" evidence="1">
    <location>
        <begin position="133"/>
        <end position="192"/>
    </location>
</feature>
<evidence type="ECO:0000313" key="4">
    <source>
        <dbReference type="Proteomes" id="UP000572817"/>
    </source>
</evidence>
<evidence type="ECO:0000313" key="3">
    <source>
        <dbReference type="EMBL" id="KAF4307045.1"/>
    </source>
</evidence>